<evidence type="ECO:0000313" key="3">
    <source>
        <dbReference type="Proteomes" id="UP000236738"/>
    </source>
</evidence>
<dbReference type="EMBL" id="FNUS01000003">
    <property type="protein sequence ID" value="SEG13973.1"/>
    <property type="molecule type" value="Genomic_DNA"/>
</dbReference>
<dbReference type="AlphaFoldDB" id="A0A1H5XQP9"/>
<dbReference type="OrthoDB" id="704603at2"/>
<dbReference type="Proteomes" id="UP000236738">
    <property type="component" value="Unassembled WGS sequence"/>
</dbReference>
<gene>
    <name evidence="2" type="ORF">SAMN05421847_1515</name>
</gene>
<keyword evidence="1" id="KW-1133">Transmembrane helix</keyword>
<dbReference type="RefSeq" id="WP_103913498.1">
    <property type="nucleotide sequence ID" value="NZ_FNUS01000003.1"/>
</dbReference>
<sequence>MNTEHYHKLLQKFYDGETSVSEEQLLKNAEHLSAEESLYFESLKQEKQEKSRLNFNDFMALTGNEKVIPIATKSSNFNWLWLAASLVLMFSIAAFWFNNKENAQEKVNSQLATADIYKKAKVEVLQENTYEPQEVKTVSEPKKMADNKSVLDEILPKKARMKRKVVARYVENKPSKKSKEKPEYESGYVIINGHKITSEKDAIDVTKYSFQILANNVNRSVDQAEVLSTLNPDN</sequence>
<accession>A0A1H5XQP9</accession>
<evidence type="ECO:0000256" key="1">
    <source>
        <dbReference type="SAM" id="Phobius"/>
    </source>
</evidence>
<feature type="transmembrane region" description="Helical" evidence="1">
    <location>
        <begin position="79"/>
        <end position="97"/>
    </location>
</feature>
<protein>
    <submittedName>
        <fullName evidence="2">Uncharacterized protein</fullName>
    </submittedName>
</protein>
<keyword evidence="1" id="KW-0472">Membrane</keyword>
<name>A0A1H5XQP9_9FLAO</name>
<keyword evidence="1" id="KW-0812">Transmembrane</keyword>
<keyword evidence="3" id="KW-1185">Reference proteome</keyword>
<proteinExistence type="predicted"/>
<organism evidence="2 3">
    <name type="scientific">Halpernia humi</name>
    <dbReference type="NCBI Taxonomy" id="493375"/>
    <lineage>
        <taxon>Bacteria</taxon>
        <taxon>Pseudomonadati</taxon>
        <taxon>Bacteroidota</taxon>
        <taxon>Flavobacteriia</taxon>
        <taxon>Flavobacteriales</taxon>
        <taxon>Weeksellaceae</taxon>
        <taxon>Chryseobacterium group</taxon>
        <taxon>Halpernia</taxon>
    </lineage>
</organism>
<reference evidence="3" key="1">
    <citation type="submission" date="2016-10" db="EMBL/GenBank/DDBJ databases">
        <authorList>
            <person name="Varghese N."/>
            <person name="Submissions S."/>
        </authorList>
    </citation>
    <scope>NUCLEOTIDE SEQUENCE [LARGE SCALE GENOMIC DNA]</scope>
    <source>
        <strain evidence="3">DSM 21580</strain>
    </source>
</reference>
<evidence type="ECO:0000313" key="2">
    <source>
        <dbReference type="EMBL" id="SEG13973.1"/>
    </source>
</evidence>